<dbReference type="PROSITE" id="PS51433">
    <property type="entry name" value="PNT"/>
    <property type="match status" value="1"/>
</dbReference>
<evidence type="ECO:0000313" key="10">
    <source>
        <dbReference type="Proteomes" id="UP000549394"/>
    </source>
</evidence>
<dbReference type="GO" id="GO:0000981">
    <property type="term" value="F:DNA-binding transcription factor activity, RNA polymerase II-specific"/>
    <property type="evidence" value="ECO:0007669"/>
    <property type="project" value="TreeGrafter"/>
</dbReference>
<evidence type="ECO:0000256" key="5">
    <source>
        <dbReference type="ARBA" id="ARBA00023242"/>
    </source>
</evidence>
<dbReference type="SMART" id="SM00251">
    <property type="entry name" value="SAM_PNT"/>
    <property type="match status" value="1"/>
</dbReference>
<dbReference type="Proteomes" id="UP000549394">
    <property type="component" value="Unassembled WGS sequence"/>
</dbReference>
<dbReference type="InterPro" id="IPR036390">
    <property type="entry name" value="WH_DNA-bd_sf"/>
</dbReference>
<dbReference type="Gene3D" id="1.10.10.10">
    <property type="entry name" value="Winged helix-like DNA-binding domain superfamily/Winged helix DNA-binding domain"/>
    <property type="match status" value="1"/>
</dbReference>
<dbReference type="GO" id="GO:0043565">
    <property type="term" value="F:sequence-specific DNA binding"/>
    <property type="evidence" value="ECO:0007669"/>
    <property type="project" value="InterPro"/>
</dbReference>
<feature type="domain" description="PNT" evidence="8">
    <location>
        <begin position="228"/>
        <end position="314"/>
    </location>
</feature>
<dbReference type="OrthoDB" id="10067219at2759"/>
<protein>
    <submittedName>
        <fullName evidence="9">DgyrCDS2315</fullName>
    </submittedName>
</protein>
<dbReference type="InterPro" id="IPR046328">
    <property type="entry name" value="ETS_fam"/>
</dbReference>
<gene>
    <name evidence="9" type="ORF">DGYR_LOCUS2165</name>
</gene>
<dbReference type="InterPro" id="IPR000418">
    <property type="entry name" value="Ets_dom"/>
</dbReference>
<organism evidence="9 10">
    <name type="scientific">Dimorphilus gyrociliatus</name>
    <dbReference type="NCBI Taxonomy" id="2664684"/>
    <lineage>
        <taxon>Eukaryota</taxon>
        <taxon>Metazoa</taxon>
        <taxon>Spiralia</taxon>
        <taxon>Lophotrochozoa</taxon>
        <taxon>Annelida</taxon>
        <taxon>Polychaeta</taxon>
        <taxon>Polychaeta incertae sedis</taxon>
        <taxon>Dinophilidae</taxon>
        <taxon>Dimorphilus</taxon>
    </lineage>
</organism>
<comment type="subcellular location">
    <subcellularLocation>
        <location evidence="1 6">Nucleus</location>
    </subcellularLocation>
</comment>
<dbReference type="PANTHER" id="PTHR11849:SF195">
    <property type="entry name" value="GA-BINDING PROTEIN ALPHA CHAIN"/>
    <property type="match status" value="1"/>
</dbReference>
<sequence length="542" mass="60904">MKRGSDVHFQTGSKKIKKEASTVERLPENTLFIASDGQVISHQLNDQAYVIAADGEYAEQEESGEDESQVIGSEMVEDSSNINLADESLQNVEEIVGGPQNLIIEHMDISEPLTTLRVLLEKRLQTNLADHDFYLQDSILLDPEKNLVSQCVQGSGLVQINLEVKSNPNTKPSLNIIDILKPAAEFADSLERKQERKPKVTQRNRTSSGNTKIVIPLSESEDNVTRWVVDLKFRKEQERLSMSTNPKEWLPEHVEYWLKWAVKKFDLEDVDVERMSKLNGEKLCALSHEAFSKYVPNDKSDMFWTHLELLRKCKFVATVQQPETNAITTIIVPSTDTRLGSLRGAKTTSQKRVVASPRSTYYMAGGERGVPGNKTGNNGQVQLWQFLLELLTDKECTHLIHWVGDEGEFKLNNPEGVASLWGRRKGKPTMNYEKLSRALRYYYDGDMISKVHGKRFVYKFVCDLRALLGYSAQQLSRLVAECAERSSVFGSTSSSSVATTYTITNASPVNVRQISGSENENPAHAIVKLLPKGSIAPKILQR</sequence>
<dbReference type="AlphaFoldDB" id="A0A7I8VCP8"/>
<keyword evidence="3" id="KW-0597">Phosphoprotein</keyword>
<feature type="domain" description="ETS" evidence="7">
    <location>
        <begin position="381"/>
        <end position="461"/>
    </location>
</feature>
<dbReference type="GO" id="GO:0005634">
    <property type="term" value="C:nucleus"/>
    <property type="evidence" value="ECO:0007669"/>
    <property type="project" value="UniProtKB-SubCell"/>
</dbReference>
<dbReference type="PROSITE" id="PS00345">
    <property type="entry name" value="ETS_DOMAIN_1"/>
    <property type="match status" value="1"/>
</dbReference>
<keyword evidence="5 6" id="KW-0539">Nucleus</keyword>
<dbReference type="GO" id="GO:0030154">
    <property type="term" value="P:cell differentiation"/>
    <property type="evidence" value="ECO:0007669"/>
    <property type="project" value="TreeGrafter"/>
</dbReference>
<dbReference type="Pfam" id="PF02198">
    <property type="entry name" value="SAM_PNT"/>
    <property type="match status" value="1"/>
</dbReference>
<keyword evidence="4 6" id="KW-0238">DNA-binding</keyword>
<evidence type="ECO:0000256" key="1">
    <source>
        <dbReference type="ARBA" id="ARBA00004123"/>
    </source>
</evidence>
<dbReference type="PANTHER" id="PTHR11849">
    <property type="entry name" value="ETS"/>
    <property type="match status" value="1"/>
</dbReference>
<dbReference type="InterPro" id="IPR036388">
    <property type="entry name" value="WH-like_DNA-bd_sf"/>
</dbReference>
<comment type="caution">
    <text evidence="9">The sequence shown here is derived from an EMBL/GenBank/DDBJ whole genome shotgun (WGS) entry which is preliminary data.</text>
</comment>
<accession>A0A7I8VCP8</accession>
<dbReference type="InterPro" id="IPR003118">
    <property type="entry name" value="Pointed_dom"/>
</dbReference>
<dbReference type="Pfam" id="PF11620">
    <property type="entry name" value="GABP-alpha"/>
    <property type="match status" value="1"/>
</dbReference>
<keyword evidence="10" id="KW-1185">Reference proteome</keyword>
<dbReference type="FunFam" id="1.10.150.50:FF:000039">
    <property type="entry name" value="GA-binding protein alpha chain, putative"/>
    <property type="match status" value="1"/>
</dbReference>
<evidence type="ECO:0000256" key="2">
    <source>
        <dbReference type="ARBA" id="ARBA00005562"/>
    </source>
</evidence>
<dbReference type="PROSITE" id="PS50061">
    <property type="entry name" value="ETS_DOMAIN_3"/>
    <property type="match status" value="1"/>
</dbReference>
<reference evidence="9 10" key="1">
    <citation type="submission" date="2020-08" db="EMBL/GenBank/DDBJ databases">
        <authorList>
            <person name="Hejnol A."/>
        </authorList>
    </citation>
    <scope>NUCLEOTIDE SEQUENCE [LARGE SCALE GENOMIC DNA]</scope>
</reference>
<dbReference type="PRINTS" id="PR00454">
    <property type="entry name" value="ETSDOMAIN"/>
</dbReference>
<evidence type="ECO:0000259" key="7">
    <source>
        <dbReference type="PROSITE" id="PS50061"/>
    </source>
</evidence>
<comment type="similarity">
    <text evidence="2 6">Belongs to the ETS family.</text>
</comment>
<dbReference type="SMART" id="SM00413">
    <property type="entry name" value="ETS"/>
    <property type="match status" value="1"/>
</dbReference>
<dbReference type="InterPro" id="IPR013761">
    <property type="entry name" value="SAM/pointed_sf"/>
</dbReference>
<dbReference type="InterPro" id="IPR024668">
    <property type="entry name" value="GABP_asu_N"/>
</dbReference>
<evidence type="ECO:0000256" key="3">
    <source>
        <dbReference type="ARBA" id="ARBA00022553"/>
    </source>
</evidence>
<dbReference type="Pfam" id="PF00178">
    <property type="entry name" value="Ets"/>
    <property type="match status" value="1"/>
</dbReference>
<dbReference type="Gene3D" id="3.10.20.90">
    <property type="entry name" value="Phosphatidylinositol 3-kinase Catalytic Subunit, Chain A, domain 1"/>
    <property type="match status" value="1"/>
</dbReference>
<dbReference type="SUPFAM" id="SSF46785">
    <property type="entry name" value="Winged helix' DNA-binding domain"/>
    <property type="match status" value="1"/>
</dbReference>
<proteinExistence type="inferred from homology"/>
<evidence type="ECO:0000313" key="9">
    <source>
        <dbReference type="EMBL" id="CAD5113125.1"/>
    </source>
</evidence>
<evidence type="ECO:0000256" key="6">
    <source>
        <dbReference type="RuleBase" id="RU004019"/>
    </source>
</evidence>
<dbReference type="PROSITE" id="PS00346">
    <property type="entry name" value="ETS_DOMAIN_2"/>
    <property type="match status" value="1"/>
</dbReference>
<dbReference type="EMBL" id="CAJFCJ010000003">
    <property type="protein sequence ID" value="CAD5113125.1"/>
    <property type="molecule type" value="Genomic_DNA"/>
</dbReference>
<evidence type="ECO:0000256" key="4">
    <source>
        <dbReference type="ARBA" id="ARBA00023125"/>
    </source>
</evidence>
<dbReference type="SUPFAM" id="SSF47769">
    <property type="entry name" value="SAM/Pointed domain"/>
    <property type="match status" value="1"/>
</dbReference>
<evidence type="ECO:0000259" key="8">
    <source>
        <dbReference type="PROSITE" id="PS51433"/>
    </source>
</evidence>
<dbReference type="Gene3D" id="1.10.150.50">
    <property type="entry name" value="Transcription Factor, Ets-1"/>
    <property type="match status" value="1"/>
</dbReference>
<name>A0A7I8VCP8_9ANNE</name>
<dbReference type="FunFam" id="1.10.10.10:FF:000200">
    <property type="entry name" value="GA-binding protein alpha chain, putative"/>
    <property type="match status" value="1"/>
</dbReference>